<keyword evidence="1" id="KW-0812">Transmembrane</keyword>
<organism evidence="2 3">
    <name type="scientific">Emcibacter nanhaiensis</name>
    <dbReference type="NCBI Taxonomy" id="1505037"/>
    <lineage>
        <taxon>Bacteria</taxon>
        <taxon>Pseudomonadati</taxon>
        <taxon>Pseudomonadota</taxon>
        <taxon>Alphaproteobacteria</taxon>
        <taxon>Emcibacterales</taxon>
        <taxon>Emcibacteraceae</taxon>
        <taxon>Emcibacter</taxon>
    </lineage>
</organism>
<feature type="transmembrane region" description="Helical" evidence="1">
    <location>
        <begin position="198"/>
        <end position="220"/>
    </location>
</feature>
<comment type="caution">
    <text evidence="2">The sequence shown here is derived from an EMBL/GenBank/DDBJ whole genome shotgun (WGS) entry which is preliminary data.</text>
</comment>
<evidence type="ECO:0000313" key="3">
    <source>
        <dbReference type="Proteomes" id="UP000319148"/>
    </source>
</evidence>
<keyword evidence="1" id="KW-0472">Membrane</keyword>
<feature type="transmembrane region" description="Helical" evidence="1">
    <location>
        <begin position="396"/>
        <end position="421"/>
    </location>
</feature>
<feature type="transmembrane region" description="Helical" evidence="1">
    <location>
        <begin position="354"/>
        <end position="375"/>
    </location>
</feature>
<feature type="transmembrane region" description="Helical" evidence="1">
    <location>
        <begin position="460"/>
        <end position="486"/>
    </location>
</feature>
<dbReference type="AlphaFoldDB" id="A0A501PQI3"/>
<feature type="transmembrane region" description="Helical" evidence="1">
    <location>
        <begin position="492"/>
        <end position="514"/>
    </location>
</feature>
<dbReference type="RefSeq" id="WP_139938039.1">
    <property type="nucleotide sequence ID" value="NZ_JBHSYP010000022.1"/>
</dbReference>
<gene>
    <name evidence="2" type="ORF">FIV46_01545</name>
</gene>
<feature type="transmembrane region" description="Helical" evidence="1">
    <location>
        <begin position="149"/>
        <end position="177"/>
    </location>
</feature>
<protein>
    <submittedName>
        <fullName evidence="2">PepSY domain-containing protein</fullName>
    </submittedName>
</protein>
<feature type="transmembrane region" description="Helical" evidence="1">
    <location>
        <begin position="12"/>
        <end position="36"/>
    </location>
</feature>
<keyword evidence="1" id="KW-1133">Transmembrane helix</keyword>
<dbReference type="InterPro" id="IPR005625">
    <property type="entry name" value="PepSY-ass_TM"/>
</dbReference>
<accession>A0A501PQI3</accession>
<reference evidence="3" key="1">
    <citation type="submission" date="2019-06" db="EMBL/GenBank/DDBJ databases">
        <title>The complete genome of Emcibacter congregatus ZYLT.</title>
        <authorList>
            <person name="Zhao Z."/>
        </authorList>
    </citation>
    <scope>NUCLEOTIDE SEQUENCE [LARGE SCALE GENOMIC DNA]</scope>
    <source>
        <strain evidence="3">MCCC 1A06723</strain>
    </source>
</reference>
<dbReference type="Proteomes" id="UP000319148">
    <property type="component" value="Unassembled WGS sequence"/>
</dbReference>
<evidence type="ECO:0000256" key="1">
    <source>
        <dbReference type="SAM" id="Phobius"/>
    </source>
</evidence>
<keyword evidence="3" id="KW-1185">Reference proteome</keyword>
<name>A0A501PQI3_9PROT</name>
<sequence>MRTDIVKMYKDVHTWTGIISGLFLFIAFYAGAITMFEKQLDQWSSPPVEFSDPPSLEQTQKLVDMTLAARPEARGNYEIHLRPGPQMPARLSWSVPLDGERGRHAKHITYVSSLTEAGELRVSEYQKSGLANFIDILHEQVGLPFDHEIVMPVTGIVALLYAVALISGVIVLVPSLIKDLFALRVGKNMKRMWLDSHNILGLFSLPFHMVMAFTSVIFAFHDEIYDVQDQLLYGGTLENVWRGANVAPLHSPEDTTTLAPSELVKRIREQAPGFEPFHLHYLGAENGRGVVRAEGTDPRNIVPRANGGFAIVDPYSGNLVDTDLLPGHQEGWIVPVTSFFTLHFGSYGGTPVRWGYFILGMAGALLFYTGNLLWIESRRKKERRNSGPVTQCRNTRLMGSLTVGVCLGCVCGISLILAAAKWAPLLMSSPGEWYVWLYYAMFIVAIALSFVLGAAQASIVLLWAAAVLTALVPLSSLTGFLFGATWHYGGNGVVSVDIVACLGAGIFAFMALSVSRRRRTGPRDSIWAKPATSP</sequence>
<evidence type="ECO:0000313" key="2">
    <source>
        <dbReference type="EMBL" id="TPD62789.1"/>
    </source>
</evidence>
<dbReference type="Pfam" id="PF03929">
    <property type="entry name" value="PepSY_TM"/>
    <property type="match status" value="1"/>
</dbReference>
<dbReference type="OrthoDB" id="9776609at2"/>
<dbReference type="PANTHER" id="PTHR34219:SF9">
    <property type="entry name" value="IRON-REGULATED INNER MEMBRANE PROTEIN"/>
    <property type="match status" value="1"/>
</dbReference>
<dbReference type="PANTHER" id="PTHR34219">
    <property type="entry name" value="IRON-REGULATED INNER MEMBRANE PROTEIN-RELATED"/>
    <property type="match status" value="1"/>
</dbReference>
<proteinExistence type="predicted"/>
<feature type="transmembrane region" description="Helical" evidence="1">
    <location>
        <begin position="433"/>
        <end position="453"/>
    </location>
</feature>
<dbReference type="EMBL" id="VFIY01000004">
    <property type="protein sequence ID" value="TPD62789.1"/>
    <property type="molecule type" value="Genomic_DNA"/>
</dbReference>